<dbReference type="AlphaFoldDB" id="A0A7Y0BM42"/>
<evidence type="ECO:0000259" key="14">
    <source>
        <dbReference type="Pfam" id="PF00593"/>
    </source>
</evidence>
<feature type="domain" description="TonB-dependent receptor-like beta-barrel" evidence="14">
    <location>
        <begin position="290"/>
        <end position="739"/>
    </location>
</feature>
<dbReference type="InterPro" id="IPR000531">
    <property type="entry name" value="Beta-barrel_TonB"/>
</dbReference>
<keyword evidence="10 11" id="KW-0998">Cell outer membrane</keyword>
<keyword evidence="4" id="KW-0410">Iron transport</keyword>
<evidence type="ECO:0000256" key="7">
    <source>
        <dbReference type="ARBA" id="ARBA00023065"/>
    </source>
</evidence>
<dbReference type="PANTHER" id="PTHR32552:SF81">
    <property type="entry name" value="TONB-DEPENDENT OUTER MEMBRANE RECEPTOR"/>
    <property type="match status" value="1"/>
</dbReference>
<dbReference type="PROSITE" id="PS52016">
    <property type="entry name" value="TONB_DEPENDENT_REC_3"/>
    <property type="match status" value="1"/>
</dbReference>
<evidence type="ECO:0000313" key="16">
    <source>
        <dbReference type="EMBL" id="NML92713.1"/>
    </source>
</evidence>
<evidence type="ECO:0000256" key="3">
    <source>
        <dbReference type="ARBA" id="ARBA00022452"/>
    </source>
</evidence>
<feature type="signal peptide" evidence="13">
    <location>
        <begin position="1"/>
        <end position="33"/>
    </location>
</feature>
<keyword evidence="8 12" id="KW-0798">TonB box</keyword>
<accession>A0A7Y0BM42</accession>
<evidence type="ECO:0000313" key="17">
    <source>
        <dbReference type="Proteomes" id="UP000583556"/>
    </source>
</evidence>
<keyword evidence="3 11" id="KW-1134">Transmembrane beta strand</keyword>
<comment type="caution">
    <text evidence="16">The sequence shown here is derived from an EMBL/GenBank/DDBJ whole genome shotgun (WGS) entry which is preliminary data.</text>
</comment>
<evidence type="ECO:0000256" key="6">
    <source>
        <dbReference type="ARBA" id="ARBA00023004"/>
    </source>
</evidence>
<dbReference type="CDD" id="cd01347">
    <property type="entry name" value="ligand_gated_channel"/>
    <property type="match status" value="1"/>
</dbReference>
<keyword evidence="5 11" id="KW-0812">Transmembrane</keyword>
<feature type="domain" description="TonB-dependent receptor plug" evidence="15">
    <location>
        <begin position="65"/>
        <end position="174"/>
    </location>
</feature>
<comment type="subcellular location">
    <subcellularLocation>
        <location evidence="1 11">Cell outer membrane</location>
        <topology evidence="1 11">Multi-pass membrane protein</topology>
    </subcellularLocation>
</comment>
<dbReference type="SUPFAM" id="SSF56935">
    <property type="entry name" value="Porins"/>
    <property type="match status" value="1"/>
</dbReference>
<keyword evidence="16" id="KW-0675">Receptor</keyword>
<dbReference type="InterPro" id="IPR012910">
    <property type="entry name" value="Plug_dom"/>
</dbReference>
<gene>
    <name evidence="16" type="ORF">HHL27_03370</name>
</gene>
<evidence type="ECO:0000256" key="12">
    <source>
        <dbReference type="RuleBase" id="RU003357"/>
    </source>
</evidence>
<dbReference type="Gene3D" id="2.40.170.20">
    <property type="entry name" value="TonB-dependent receptor, beta-barrel domain"/>
    <property type="match status" value="1"/>
</dbReference>
<name>A0A7Y0BM42_9SPHN</name>
<evidence type="ECO:0000256" key="4">
    <source>
        <dbReference type="ARBA" id="ARBA00022496"/>
    </source>
</evidence>
<evidence type="ECO:0000256" key="8">
    <source>
        <dbReference type="ARBA" id="ARBA00023077"/>
    </source>
</evidence>
<protein>
    <submittedName>
        <fullName evidence="16">TonB-dependent receptor</fullName>
    </submittedName>
</protein>
<keyword evidence="13" id="KW-0732">Signal</keyword>
<keyword evidence="17" id="KW-1185">Reference proteome</keyword>
<dbReference type="Pfam" id="PF07715">
    <property type="entry name" value="Plug"/>
    <property type="match status" value="1"/>
</dbReference>
<dbReference type="GO" id="GO:0009279">
    <property type="term" value="C:cell outer membrane"/>
    <property type="evidence" value="ECO:0007669"/>
    <property type="project" value="UniProtKB-SubCell"/>
</dbReference>
<keyword evidence="7" id="KW-0406">Ion transport</keyword>
<proteinExistence type="inferred from homology"/>
<evidence type="ECO:0000256" key="9">
    <source>
        <dbReference type="ARBA" id="ARBA00023136"/>
    </source>
</evidence>
<dbReference type="RefSeq" id="WP_169491927.1">
    <property type="nucleotide sequence ID" value="NZ_AP029021.1"/>
</dbReference>
<organism evidence="16 17">
    <name type="scientific">Novosphingobium olei</name>
    <dbReference type="NCBI Taxonomy" id="2728851"/>
    <lineage>
        <taxon>Bacteria</taxon>
        <taxon>Pseudomonadati</taxon>
        <taxon>Pseudomonadota</taxon>
        <taxon>Alphaproteobacteria</taxon>
        <taxon>Sphingomonadales</taxon>
        <taxon>Sphingomonadaceae</taxon>
        <taxon>Novosphingobium</taxon>
    </lineage>
</organism>
<dbReference type="Proteomes" id="UP000583556">
    <property type="component" value="Unassembled WGS sequence"/>
</dbReference>
<comment type="similarity">
    <text evidence="11 12">Belongs to the TonB-dependent receptor family.</text>
</comment>
<dbReference type="InterPro" id="IPR036942">
    <property type="entry name" value="Beta-barrel_TonB_sf"/>
</dbReference>
<evidence type="ECO:0000256" key="2">
    <source>
        <dbReference type="ARBA" id="ARBA00022448"/>
    </source>
</evidence>
<dbReference type="InterPro" id="IPR039426">
    <property type="entry name" value="TonB-dep_rcpt-like"/>
</dbReference>
<dbReference type="GO" id="GO:0006826">
    <property type="term" value="P:iron ion transport"/>
    <property type="evidence" value="ECO:0007669"/>
    <property type="project" value="UniProtKB-KW"/>
</dbReference>
<evidence type="ECO:0000256" key="1">
    <source>
        <dbReference type="ARBA" id="ARBA00004571"/>
    </source>
</evidence>
<reference evidence="16 17" key="1">
    <citation type="submission" date="2020-04" db="EMBL/GenBank/DDBJ databases">
        <title>Novosphingobium sp. TW-4 isolated from soil.</title>
        <authorList>
            <person name="Dahal R.H."/>
            <person name="Chaudhary D.K."/>
        </authorList>
    </citation>
    <scope>NUCLEOTIDE SEQUENCE [LARGE SCALE GENOMIC DNA]</scope>
    <source>
        <strain evidence="16 17">TW-4</strain>
    </source>
</reference>
<evidence type="ECO:0000256" key="10">
    <source>
        <dbReference type="ARBA" id="ARBA00023237"/>
    </source>
</evidence>
<evidence type="ECO:0000256" key="11">
    <source>
        <dbReference type="PROSITE-ProRule" id="PRU01360"/>
    </source>
</evidence>
<keyword evidence="6" id="KW-0408">Iron</keyword>
<dbReference type="PANTHER" id="PTHR32552">
    <property type="entry name" value="FERRICHROME IRON RECEPTOR-RELATED"/>
    <property type="match status" value="1"/>
</dbReference>
<dbReference type="Pfam" id="PF00593">
    <property type="entry name" value="TonB_dep_Rec_b-barrel"/>
    <property type="match status" value="1"/>
</dbReference>
<evidence type="ECO:0000256" key="5">
    <source>
        <dbReference type="ARBA" id="ARBA00022692"/>
    </source>
</evidence>
<evidence type="ECO:0000259" key="15">
    <source>
        <dbReference type="Pfam" id="PF07715"/>
    </source>
</evidence>
<feature type="chain" id="PRO_5030511794" evidence="13">
    <location>
        <begin position="34"/>
        <end position="776"/>
    </location>
</feature>
<evidence type="ECO:0000256" key="13">
    <source>
        <dbReference type="SAM" id="SignalP"/>
    </source>
</evidence>
<dbReference type="EMBL" id="JABBGM010000001">
    <property type="protein sequence ID" value="NML92713.1"/>
    <property type="molecule type" value="Genomic_DNA"/>
</dbReference>
<sequence>MSNDRAVPATCARSAFKAAALAATILAAAPAFAAEDQAAAQATAATDNGGIEQITVTARKRVEDVQSVPLAVSAIGGKTLEARFVPDVRAVARYIPNVQLGQVQYSGATLSASIRGISFADIERSFEPAVATSIDGIFLASNTGALVDMFDVESIEVLRGPQGTLFGRNTVGGIINIKRTRPTGELGVKLQATVGSYGRNDYKAIFNAPLIKDVLAVKLGLFSISSNSFTYDATTRKAEPGLDRFDVTGSLLFTPSAEFEALLTYEHLKDRSHYPNPVNQSVGAQSNGYGGELACTVFGLCGHAAEYEKSGYRASYGGLPFYAPLDADNVTLNMKYKADNFSIVSVTGYMKNKDSLDIDNIGDAFAPGTPLFHPVRKLHGDQFSQELRVDTDFDGLFNMVAGVYYFQSTYSLDNQSVYILDGTANPANRVDTFSAGQTVKSYAAFAETYWKVTPTTRITIGGRFTHETKDFHVEKPAVTAAEGGPYKCPDVNSTYAPCRNPSLKFSRFTPRVSIDQELADGIMTYASWARGFRSGGWNGRPGSTPDSIGPYQPEIVDSYELGLRTKFWDNKAIFNVTLFQTEYKNKQEDQIRSNPVLPTSTVTFVENAGKARFQGVELEGQLRPIPELHLFGSAGYLKAKYLKFLDGTGADVSATKQLRYAPKWNASIGGDYTFDVGGSDTVVFASNLKYVDKYVTESSVDPAGLGREIIPSHTAVDFSLTYTGHLASLKEFKLSAFVNDAFHSGGRIVRSSYAGPFWFSDRIPNRTWGLEAMVEF</sequence>
<keyword evidence="2 11" id="KW-0813">Transport</keyword>
<keyword evidence="9 11" id="KW-0472">Membrane</keyword>